<dbReference type="Proteomes" id="UP001176941">
    <property type="component" value="Chromosome 34"/>
</dbReference>
<evidence type="ECO:0000313" key="2">
    <source>
        <dbReference type="Proteomes" id="UP001176941"/>
    </source>
</evidence>
<protein>
    <submittedName>
        <fullName evidence="1">Uncharacterized protein</fullName>
    </submittedName>
</protein>
<sequence>MLTGTESFLTQPHTPTVINTHKILLADAACEQEVTARQCVFLDFPNSLCSLPPSVCSPETQERVGPGEKRKVAQFSLLPVWTSPFPASSPGGKDNGLSISNIL</sequence>
<reference evidence="1" key="1">
    <citation type="submission" date="2023-04" db="EMBL/GenBank/DDBJ databases">
        <authorList>
            <consortium name="ELIXIR-Norway"/>
        </authorList>
    </citation>
    <scope>NUCLEOTIDE SEQUENCE [LARGE SCALE GENOMIC DNA]</scope>
</reference>
<gene>
    <name evidence="1" type="ORF">MRATA1EN1_LOCUS22666</name>
</gene>
<name>A0ABN8ZIW0_RANTA</name>
<proteinExistence type="predicted"/>
<dbReference type="EMBL" id="OX460345">
    <property type="protein sequence ID" value="CAI9173704.1"/>
    <property type="molecule type" value="Genomic_DNA"/>
</dbReference>
<keyword evidence="2" id="KW-1185">Reference proteome</keyword>
<evidence type="ECO:0000313" key="1">
    <source>
        <dbReference type="EMBL" id="CAI9173704.1"/>
    </source>
</evidence>
<accession>A0ABN8ZIW0</accession>
<organism evidence="1 2">
    <name type="scientific">Rangifer tarandus platyrhynchus</name>
    <name type="common">Svalbard reindeer</name>
    <dbReference type="NCBI Taxonomy" id="3082113"/>
    <lineage>
        <taxon>Eukaryota</taxon>
        <taxon>Metazoa</taxon>
        <taxon>Chordata</taxon>
        <taxon>Craniata</taxon>
        <taxon>Vertebrata</taxon>
        <taxon>Euteleostomi</taxon>
        <taxon>Mammalia</taxon>
        <taxon>Eutheria</taxon>
        <taxon>Laurasiatheria</taxon>
        <taxon>Artiodactyla</taxon>
        <taxon>Ruminantia</taxon>
        <taxon>Pecora</taxon>
        <taxon>Cervidae</taxon>
        <taxon>Odocoileinae</taxon>
        <taxon>Rangifer</taxon>
    </lineage>
</organism>